<evidence type="ECO:0000313" key="2">
    <source>
        <dbReference type="EMBL" id="MBB3925073.1"/>
    </source>
</evidence>
<dbReference type="EMBL" id="JACIDT010000002">
    <property type="protein sequence ID" value="MBB3925073.1"/>
    <property type="molecule type" value="Genomic_DNA"/>
</dbReference>
<name>A0A7W6BM06_9SPHN</name>
<proteinExistence type="predicted"/>
<protein>
    <recommendedName>
        <fullName evidence="4">ParB/Sulfiredoxin domain-containing protein</fullName>
    </recommendedName>
</protein>
<dbReference type="Pfam" id="PF20188">
    <property type="entry name" value="DUF6551"/>
    <property type="match status" value="1"/>
</dbReference>
<accession>A0A7W6BM06</accession>
<gene>
    <name evidence="2" type="ORF">GGR43_000774</name>
</gene>
<dbReference type="InterPro" id="IPR046681">
    <property type="entry name" value="DUF6551"/>
</dbReference>
<dbReference type="Proteomes" id="UP000571950">
    <property type="component" value="Unassembled WGS sequence"/>
</dbReference>
<feature type="region of interest" description="Disordered" evidence="1">
    <location>
        <begin position="160"/>
        <end position="212"/>
    </location>
</feature>
<comment type="caution">
    <text evidence="2">The sequence shown here is derived from an EMBL/GenBank/DDBJ whole genome shotgun (WGS) entry which is preliminary data.</text>
</comment>
<dbReference type="AlphaFoldDB" id="A0A7W6BM06"/>
<dbReference type="SUPFAM" id="SSF110849">
    <property type="entry name" value="ParB/Sulfiredoxin"/>
    <property type="match status" value="1"/>
</dbReference>
<evidence type="ECO:0000256" key="1">
    <source>
        <dbReference type="SAM" id="MobiDB-lite"/>
    </source>
</evidence>
<keyword evidence="3" id="KW-1185">Reference proteome</keyword>
<organism evidence="2 3">
    <name type="scientific">Sphingobium jiangsuense</name>
    <dbReference type="NCBI Taxonomy" id="870476"/>
    <lineage>
        <taxon>Bacteria</taxon>
        <taxon>Pseudomonadati</taxon>
        <taxon>Pseudomonadota</taxon>
        <taxon>Alphaproteobacteria</taxon>
        <taxon>Sphingomonadales</taxon>
        <taxon>Sphingomonadaceae</taxon>
        <taxon>Sphingobium</taxon>
    </lineage>
</organism>
<evidence type="ECO:0000313" key="3">
    <source>
        <dbReference type="Proteomes" id="UP000571950"/>
    </source>
</evidence>
<dbReference type="RefSeq" id="WP_188070630.1">
    <property type="nucleotide sequence ID" value="NZ_BSPS01000022.1"/>
</dbReference>
<reference evidence="2 3" key="1">
    <citation type="submission" date="2020-08" db="EMBL/GenBank/DDBJ databases">
        <title>Genomic Encyclopedia of Type Strains, Phase IV (KMG-IV): sequencing the most valuable type-strain genomes for metagenomic binning, comparative biology and taxonomic classification.</title>
        <authorList>
            <person name="Goeker M."/>
        </authorList>
    </citation>
    <scope>NUCLEOTIDE SEQUENCE [LARGE SCALE GENOMIC DNA]</scope>
    <source>
        <strain evidence="2 3">DSM 26189</strain>
    </source>
</reference>
<dbReference type="InterPro" id="IPR036086">
    <property type="entry name" value="ParB/Sulfiredoxin_sf"/>
</dbReference>
<sequence length="453" mass="49437">MTIEAVAVQSWINKGANTIPEWIKPKMVNKREPNGTFLIHSRAGTDKVQARVLVGYIVIERKGVLFTRPPAEARGLLEELDEKDAKAYALLPKSSAGSQAEADVAPREDDTDDITHRIRHLQASIEGGRFGNAQNGPVTGQKPQKSALLRGDSYSAITAAGNPAGKAASSTQKPQKSAVRALPVSSASSTPKKWPTAKGMPPSIENRNPSELNLDDSYQRSTENSASQALIKKIAHGWDWRMCLPLVVSKRDDGSLWVIDGQHRLAAALMRGDIPFLPCCVGVYGTVADEAAMFVAMNRSRKPMNRLDDFHAAIASGDAEAIEIRDLVEAAGFTVSRRTGSQSWLPGEVAFTASIARVLRKHGPKPCAYALQTIAEAFPDEVLWAGASMFTALTKIMIQPPEDFDPDRLFSALLKGDQRYWASYIEKVKGAEERALRMKDALLMAYEDEGVQQ</sequence>
<evidence type="ECO:0008006" key="4">
    <source>
        <dbReference type="Google" id="ProtNLM"/>
    </source>
</evidence>